<feature type="domain" description="Sulfatase N-terminal" evidence="3">
    <location>
        <begin position="52"/>
        <end position="378"/>
    </location>
</feature>
<dbReference type="SUPFAM" id="SSF53649">
    <property type="entry name" value="Alkaline phosphatase-like"/>
    <property type="match status" value="1"/>
</dbReference>
<dbReference type="Pfam" id="PF00884">
    <property type="entry name" value="Sulfatase"/>
    <property type="match status" value="1"/>
</dbReference>
<name>A0AA41Z6H6_9SPHN</name>
<dbReference type="GO" id="GO:0004423">
    <property type="term" value="F:iduronate-2-sulfatase activity"/>
    <property type="evidence" value="ECO:0007669"/>
    <property type="project" value="TreeGrafter"/>
</dbReference>
<evidence type="ECO:0000313" key="4">
    <source>
        <dbReference type="EMBL" id="MCW6533729.1"/>
    </source>
</evidence>
<dbReference type="Proteomes" id="UP001165565">
    <property type="component" value="Unassembled WGS sequence"/>
</dbReference>
<dbReference type="EMBL" id="JANFAV010000001">
    <property type="protein sequence ID" value="MCW6533729.1"/>
    <property type="molecule type" value="Genomic_DNA"/>
</dbReference>
<evidence type="ECO:0000313" key="5">
    <source>
        <dbReference type="Proteomes" id="UP001165565"/>
    </source>
</evidence>
<dbReference type="GO" id="GO:0046872">
    <property type="term" value="F:metal ion binding"/>
    <property type="evidence" value="ECO:0007669"/>
    <property type="project" value="UniProtKB-KW"/>
</dbReference>
<dbReference type="PANTHER" id="PTHR45953:SF1">
    <property type="entry name" value="IDURONATE 2-SULFATASE"/>
    <property type="match status" value="1"/>
</dbReference>
<evidence type="ECO:0000259" key="3">
    <source>
        <dbReference type="Pfam" id="PF00884"/>
    </source>
</evidence>
<evidence type="ECO:0000256" key="2">
    <source>
        <dbReference type="ARBA" id="ARBA00022801"/>
    </source>
</evidence>
<keyword evidence="1" id="KW-0479">Metal-binding</keyword>
<proteinExistence type="predicted"/>
<organism evidence="4 5">
    <name type="scientific">Sphingomonas lycopersici</name>
    <dbReference type="NCBI Taxonomy" id="2951807"/>
    <lineage>
        <taxon>Bacteria</taxon>
        <taxon>Pseudomonadati</taxon>
        <taxon>Pseudomonadota</taxon>
        <taxon>Alphaproteobacteria</taxon>
        <taxon>Sphingomonadales</taxon>
        <taxon>Sphingomonadaceae</taxon>
        <taxon>Sphingomonas</taxon>
    </lineage>
</organism>
<dbReference type="CDD" id="cd16150">
    <property type="entry name" value="sulfatase_like"/>
    <property type="match status" value="1"/>
</dbReference>
<accession>A0AA41Z6H6</accession>
<dbReference type="Gene3D" id="3.40.720.10">
    <property type="entry name" value="Alkaline Phosphatase, subunit A"/>
    <property type="match status" value="1"/>
</dbReference>
<dbReference type="PANTHER" id="PTHR45953">
    <property type="entry name" value="IDURONATE 2-SULFATASE"/>
    <property type="match status" value="1"/>
</dbReference>
<dbReference type="InterPro" id="IPR006311">
    <property type="entry name" value="TAT_signal"/>
</dbReference>
<dbReference type="RefSeq" id="WP_265267758.1">
    <property type="nucleotide sequence ID" value="NZ_JANFAV010000001.1"/>
</dbReference>
<gene>
    <name evidence="4" type="ORF">NEE01_02905</name>
</gene>
<keyword evidence="2 4" id="KW-0378">Hydrolase</keyword>
<sequence>MKGFDRRHFLAGAGTLVGAGLMAPAQALPGSGPQGSANAIPIPRRENGRPMNLILYFMDECRADALACYGNPVTRTPNLDRLAHEGALFRNCHVQNPVCAQSRCSLLTGWPTSVRGHRSLYYLLRRNEPNMFRYLKNAGYDVFFFGKNDALTPDSFADSVTEWKDIMPAGGGFGGLRGAKLPGPTTMLFAGGGDRRKQPDYLMVQEAIRVLERREADRPFCIFLPLFQPHPPYMAPEGFDGLYKPESLPTLVPPGLPGKPNFHQAIRDHYGLTGVDDATLRNVRATYYGQVSFSDWVLGELMEAMSRTGRDRDTALVVSSDHGDYAGDYGLIEKWPSGLESCLTNVPLIARVPGGKAGVDDHGMVELYDIMATFLELGNTRATHTNFARSLLPQIQGGPSDLKRAAFSEGGYNIYEPQAFEPKLGGLYAAKTDLQNDRPETITRCASVKTQRYSYVARPAGRSELYDRQADPMETRNLIDSRSHAGARAEMETRLLNWYIDTSGVPEEYRDARDMPPYVRNADFPDAQQRMRQLLDN</sequence>
<evidence type="ECO:0000256" key="1">
    <source>
        <dbReference type="ARBA" id="ARBA00022723"/>
    </source>
</evidence>
<dbReference type="GO" id="GO:0005737">
    <property type="term" value="C:cytoplasm"/>
    <property type="evidence" value="ECO:0007669"/>
    <property type="project" value="TreeGrafter"/>
</dbReference>
<dbReference type="PROSITE" id="PS51318">
    <property type="entry name" value="TAT"/>
    <property type="match status" value="1"/>
</dbReference>
<comment type="caution">
    <text evidence="4">The sequence shown here is derived from an EMBL/GenBank/DDBJ whole genome shotgun (WGS) entry which is preliminary data.</text>
</comment>
<protein>
    <submittedName>
        <fullName evidence="4">Sulfatase-like hydrolase/transferase</fullName>
    </submittedName>
</protein>
<dbReference type="AlphaFoldDB" id="A0AA41Z6H6"/>
<keyword evidence="5" id="KW-1185">Reference proteome</keyword>
<reference evidence="4" key="1">
    <citation type="submission" date="2022-06" db="EMBL/GenBank/DDBJ databases">
        <title>Sphingomonas sp. nov. isolated from rhizosphere soil of tomato.</title>
        <authorList>
            <person name="Dong H."/>
            <person name="Gao R."/>
        </authorList>
    </citation>
    <scope>NUCLEOTIDE SEQUENCE</scope>
    <source>
        <strain evidence="4">MMSM24</strain>
    </source>
</reference>
<dbReference type="InterPro" id="IPR000917">
    <property type="entry name" value="Sulfatase_N"/>
</dbReference>
<dbReference type="InterPro" id="IPR017850">
    <property type="entry name" value="Alkaline_phosphatase_core_sf"/>
</dbReference>